<evidence type="ECO:0000256" key="5">
    <source>
        <dbReference type="ARBA" id="ARBA00022840"/>
    </source>
</evidence>
<name>A0A4Q9P059_9APHY</name>
<feature type="region of interest" description="Disordered" evidence="7">
    <location>
        <begin position="521"/>
        <end position="554"/>
    </location>
</feature>
<feature type="compositionally biased region" description="Acidic residues" evidence="7">
    <location>
        <begin position="1599"/>
        <end position="1611"/>
    </location>
</feature>
<accession>A0A4Q9P059</accession>
<feature type="compositionally biased region" description="Basic residues" evidence="7">
    <location>
        <begin position="1572"/>
        <end position="1592"/>
    </location>
</feature>
<evidence type="ECO:0000313" key="8">
    <source>
        <dbReference type="EMBL" id="TBU57766.1"/>
    </source>
</evidence>
<dbReference type="STRING" id="114155.A0A4Q9P059"/>
<dbReference type="Proteomes" id="UP000292082">
    <property type="component" value="Unassembled WGS sequence"/>
</dbReference>
<dbReference type="PANTHER" id="PTHR45626">
    <property type="entry name" value="TRANSCRIPTION TERMINATION FACTOR 2-RELATED"/>
    <property type="match status" value="1"/>
</dbReference>
<keyword evidence="4" id="KW-0378">Hydrolase</keyword>
<keyword evidence="6" id="KW-0175">Coiled coil</keyword>
<feature type="compositionally biased region" description="Basic and acidic residues" evidence="7">
    <location>
        <begin position="521"/>
        <end position="532"/>
    </location>
</feature>
<gene>
    <name evidence="8" type="ORF">BD310DRAFT_1039653</name>
</gene>
<evidence type="ECO:0000256" key="2">
    <source>
        <dbReference type="ARBA" id="ARBA00022679"/>
    </source>
</evidence>
<dbReference type="GO" id="GO:0032259">
    <property type="term" value="P:methylation"/>
    <property type="evidence" value="ECO:0007669"/>
    <property type="project" value="UniProtKB-KW"/>
</dbReference>
<dbReference type="SUPFAM" id="SSF52540">
    <property type="entry name" value="P-loop containing nucleoside triphosphate hydrolases"/>
    <property type="match status" value="2"/>
</dbReference>
<dbReference type="GO" id="GO:0005634">
    <property type="term" value="C:nucleus"/>
    <property type="evidence" value="ECO:0007669"/>
    <property type="project" value="TreeGrafter"/>
</dbReference>
<protein>
    <submittedName>
        <fullName evidence="8">Uncharacterized protein</fullName>
    </submittedName>
</protein>
<organism evidence="8 9">
    <name type="scientific">Dichomitus squalens</name>
    <dbReference type="NCBI Taxonomy" id="114155"/>
    <lineage>
        <taxon>Eukaryota</taxon>
        <taxon>Fungi</taxon>
        <taxon>Dikarya</taxon>
        <taxon>Basidiomycota</taxon>
        <taxon>Agaricomycotina</taxon>
        <taxon>Agaricomycetes</taxon>
        <taxon>Polyporales</taxon>
        <taxon>Polyporaceae</taxon>
        <taxon>Dichomitus</taxon>
    </lineage>
</organism>
<feature type="compositionally biased region" description="Acidic residues" evidence="7">
    <location>
        <begin position="1545"/>
        <end position="1568"/>
    </location>
</feature>
<proteinExistence type="predicted"/>
<feature type="region of interest" description="Disordered" evidence="7">
    <location>
        <begin position="1"/>
        <end position="80"/>
    </location>
</feature>
<evidence type="ECO:0000256" key="1">
    <source>
        <dbReference type="ARBA" id="ARBA00022603"/>
    </source>
</evidence>
<dbReference type="GO" id="GO:0006281">
    <property type="term" value="P:DNA repair"/>
    <property type="evidence" value="ECO:0007669"/>
    <property type="project" value="TreeGrafter"/>
</dbReference>
<dbReference type="InterPro" id="IPR027417">
    <property type="entry name" value="P-loop_NTPase"/>
</dbReference>
<evidence type="ECO:0000313" key="9">
    <source>
        <dbReference type="Proteomes" id="UP000292082"/>
    </source>
</evidence>
<keyword evidence="5" id="KW-0067">ATP-binding</keyword>
<evidence type="ECO:0000256" key="6">
    <source>
        <dbReference type="SAM" id="Coils"/>
    </source>
</evidence>
<feature type="compositionally biased region" description="Acidic residues" evidence="7">
    <location>
        <begin position="50"/>
        <end position="66"/>
    </location>
</feature>
<feature type="region of interest" description="Disordered" evidence="7">
    <location>
        <begin position="1385"/>
        <end position="1654"/>
    </location>
</feature>
<dbReference type="InterPro" id="IPR038718">
    <property type="entry name" value="SNF2-like_sf"/>
</dbReference>
<keyword evidence="2" id="KW-0808">Transferase</keyword>
<dbReference type="Pfam" id="PF00145">
    <property type="entry name" value="DNA_methylase"/>
    <property type="match status" value="1"/>
</dbReference>
<dbReference type="GO" id="GO:0016787">
    <property type="term" value="F:hydrolase activity"/>
    <property type="evidence" value="ECO:0007669"/>
    <property type="project" value="UniProtKB-KW"/>
</dbReference>
<sequence>MPPAPRSSRATGQKSITSFFAKPKKAGESSKAQDDKPDDDTPSDDKLVDDTVDDASDQEAAADGDGEVAKGSSIENSDLPPIHDIPAIFSDLVSRIPEIQDVAEHLKGRKMRVATMCSGTESPLLALNLVQRYILEHFGVSLDYEHVFSCEIEPFKQAYIERNFQPPLLFRDVCELGDDEATTAYGALAPVPGDVDLLVAGTSCVDYSNLNNEKQDIDANGESGRTFRGMMSWVKNHRPPLVILENVCGAPWERVVDYFERTDYSASYLRVDTKTFYIPHTRTRVYLLAVDKKHSRMPDEWKAKIQELKRPASSTLDAFLLPTDDPRIHQARQKLANEAYNTVGGTRGRTDWGRCESRHQRARLEEQLGTKRPLTSWEEGGFCKLPDFAWNDWGIGQVERVWDLMDISLLRSAKKGVDPSFKTQVWNLSQNVDRSTGSSKPGICPCLTPTMIPYITNRGGPMVGLEALSMQGLPVNELLLTRETEDQLADLAGNAMSTTVVGACMLAALVVGRRLLKAGDESRTYEQVREDRMVEDDGAAPSGRKTEADEDDVMEVDPPADDVEAHVTGEEQLLQRPLNLAASASQLSLQGILEEAQRSARLCSCEGRKDMTDRTLNRCVDCDSTSCIKCGGRPEHNYQPIDLKAHPRLSPSTFEKDLKALLPMSLTLSGVSKAALNAAAQSHDVDTSSSRFTEWRAAVLRAAEKELRFVEPKRQETWSVVYQSPTAKLELSLHPQQPQWRLFALPEDSAPANAEIRRVLELPVGRFACTTALFAGTWEWALPSVAKVDVEIEGSGELVPAWEQKLGLLGDEFKSRMVHARLDVRVPAGAAAALFDRDVSGTYTLIDRCGTANAGLHRRAPAEGEEGRVPPVFLLLDPTRCGEPGADAFVFSTSTRRYEYGESRPIIATLEPRWRQSDVEGVQSVKCVLPCRWVRAEGVMLTPASGQDALFATPAEGISIDVSQDACKSASALLVCKVPLGAQAGPEWSKLVYKEVDKVHERGTFRALAWLTERIRNIDGQFADWQIVDHEHKKAIACHRCAPVSPAIRWAKGKKGKIMAVEDTVQAGEFERSLKRRPAPFVTQLKLDENGVGIVRIGVNVTSLMHRALSRLPTLGRTEAPTLAWRLNTDFTPAVKLSLPKFVLASNRPDKEHSQPPSFKLDLRPEQLRSLTWMLAQEAKTAPPFIEEEISEAILEPLGWRAEGRAQRAHHVRGGVLADEVGYGKTAISLGLIDCAADDVEREFKQTSKGVTGHIATKATIIIVPPHLTRQWESEVRKFTKARFEVVTLHTASNLNSLKIQDVVDADIVIVASNLFRSSVYLDNLEAVAGAGELPAQDGRFFDARLDITLEGLEKQVERLRDRDQGAKAVMEQIKEGRKIDESAQLVSQTKRLKGKSYRDAAGDTEAKPKKGSKDVKKESASKVKKEPKDESLDALVPAKKPAASPRTGLTVEVVIPVPPKRRASPALSVATAPPTSEAEPDDEESDAPRARRAVKRKAIVISDDEDTEEDVPKKKGKAAAKKRPAKRSKASDDSDFEVSASGENESEGEEDDAFEESDDDDEEDEEDEKPKKIRAKAKAAPKKRAPVKKPRSAPATSESEDAMEVEDTEEEAKPSRKGKKQPAKRKTEAKPAKEKKRREDTDPWKLRSSTVQSNWKKMQAPPLEMFRFARKIVDEYTYLDGKVLSMVTRLKAERHWVLSGTPPIHDFGALKTISAFLNIHLGIDDDNEGQSLQVKKRKREQTAVEKFHSFREVHSLEWHAHRHQLGQRFLDQFVRQNVAEIDEISWGQEIQKVVLPAAERAIYLELEHYLRAIDMTVKRGRKSESDREKRLAQALGESSTAEEALLKRCSHFELETSDKENAMKACEVIVQERKKQLEDCKKELLKKLNDAVKMEKKIGKTPDESLFREYVRVTRTEGVGDKDATETVQGLLDEANIAGPLKPVTNKISDNLKRGGKKEGSDLPKAIQDLIWEHREQTHEIRRLTKELVGRVRSLRYFTVVRDLQKQADTPPVVHCPSCGRDGVPVEEIAVLSSCGHMGCYTCVMACAEREECVYAASGACRAAARVLNVVKGDTLGVDDEARDGRGKHYGLKLEKVMHLIKSTIPKAERVLIFVQFPDLTAKVAEALAANKIAFLEIKGSASMKSKNLEKFQNDSKERVLLLNVMDESASGANLTSANHAIFLSPLLAPTQEIYDACETQAIGRLRRYGQLKHVNIWRFFSMNTIDVEIFEQRTKQKVQ</sequence>
<dbReference type="InterPro" id="IPR001525">
    <property type="entry name" value="C5_MeTfrase"/>
</dbReference>
<dbReference type="InterPro" id="IPR050628">
    <property type="entry name" value="SNF2_RAD54_helicase_TF"/>
</dbReference>
<keyword evidence="9" id="KW-1185">Reference proteome</keyword>
<dbReference type="SUPFAM" id="SSF53335">
    <property type="entry name" value="S-adenosyl-L-methionine-dependent methyltransferases"/>
    <property type="match status" value="1"/>
</dbReference>
<dbReference type="GO" id="GO:0008168">
    <property type="term" value="F:methyltransferase activity"/>
    <property type="evidence" value="ECO:0007669"/>
    <property type="project" value="UniProtKB-KW"/>
</dbReference>
<dbReference type="InterPro" id="IPR000330">
    <property type="entry name" value="SNF2_N"/>
</dbReference>
<dbReference type="InterPro" id="IPR029063">
    <property type="entry name" value="SAM-dependent_MTases_sf"/>
</dbReference>
<dbReference type="Gene3D" id="3.40.50.300">
    <property type="entry name" value="P-loop containing nucleotide triphosphate hydrolases"/>
    <property type="match status" value="1"/>
</dbReference>
<dbReference type="CDD" id="cd18793">
    <property type="entry name" value="SF2_C_SNF"/>
    <property type="match status" value="1"/>
</dbReference>
<dbReference type="Gene3D" id="3.40.50.150">
    <property type="entry name" value="Vaccinia Virus protein VP39"/>
    <property type="match status" value="1"/>
</dbReference>
<feature type="compositionally biased region" description="Basic residues" evidence="7">
    <location>
        <begin position="1515"/>
        <end position="1529"/>
    </location>
</feature>
<dbReference type="PANTHER" id="PTHR45626:SF26">
    <property type="entry name" value="FAMILY HELICASE, PUTATIVE (AFU_ORTHOLOGUE AFUA_2G09120)-RELATED"/>
    <property type="match status" value="1"/>
</dbReference>
<keyword evidence="3" id="KW-0547">Nucleotide-binding</keyword>
<dbReference type="Pfam" id="PF00176">
    <property type="entry name" value="SNF2-rel_dom"/>
    <property type="match status" value="1"/>
</dbReference>
<dbReference type="Gene3D" id="3.40.50.10810">
    <property type="entry name" value="Tandem AAA-ATPase domain"/>
    <property type="match status" value="1"/>
</dbReference>
<evidence type="ECO:0000256" key="4">
    <source>
        <dbReference type="ARBA" id="ARBA00022801"/>
    </source>
</evidence>
<evidence type="ECO:0000256" key="3">
    <source>
        <dbReference type="ARBA" id="ARBA00022741"/>
    </source>
</evidence>
<feature type="compositionally biased region" description="Basic and acidic residues" evidence="7">
    <location>
        <begin position="1397"/>
        <end position="1432"/>
    </location>
</feature>
<dbReference type="GO" id="GO:0005524">
    <property type="term" value="F:ATP binding"/>
    <property type="evidence" value="ECO:0007669"/>
    <property type="project" value="UniProtKB-KW"/>
</dbReference>
<dbReference type="GO" id="GO:0008094">
    <property type="term" value="F:ATP-dependent activity, acting on DNA"/>
    <property type="evidence" value="ECO:0007669"/>
    <property type="project" value="TreeGrafter"/>
</dbReference>
<feature type="compositionally biased region" description="Basic and acidic residues" evidence="7">
    <location>
        <begin position="25"/>
        <end position="35"/>
    </location>
</feature>
<feature type="compositionally biased region" description="Polar residues" evidence="7">
    <location>
        <begin position="8"/>
        <end position="18"/>
    </location>
</feature>
<dbReference type="SMART" id="SM00487">
    <property type="entry name" value="DEXDc"/>
    <property type="match status" value="1"/>
</dbReference>
<dbReference type="InterPro" id="IPR049730">
    <property type="entry name" value="SNF2/RAD54-like_C"/>
</dbReference>
<feature type="coiled-coil region" evidence="6">
    <location>
        <begin position="1343"/>
        <end position="1370"/>
    </location>
</feature>
<dbReference type="InterPro" id="IPR014001">
    <property type="entry name" value="Helicase_ATP-bd"/>
</dbReference>
<keyword evidence="1" id="KW-0489">Methyltransferase</keyword>
<feature type="compositionally biased region" description="Basic residues" evidence="7">
    <location>
        <begin position="1616"/>
        <end position="1625"/>
    </location>
</feature>
<evidence type="ECO:0000256" key="7">
    <source>
        <dbReference type="SAM" id="MobiDB-lite"/>
    </source>
</evidence>
<feature type="compositionally biased region" description="Basic and acidic residues" evidence="7">
    <location>
        <begin position="1626"/>
        <end position="1646"/>
    </location>
</feature>
<dbReference type="EMBL" id="ML145133">
    <property type="protein sequence ID" value="TBU57766.1"/>
    <property type="molecule type" value="Genomic_DNA"/>
</dbReference>
<reference evidence="8 9" key="1">
    <citation type="submission" date="2019-01" db="EMBL/GenBank/DDBJ databases">
        <title>Draft genome sequences of three monokaryotic isolates of the white-rot basidiomycete fungus Dichomitus squalens.</title>
        <authorList>
            <consortium name="DOE Joint Genome Institute"/>
            <person name="Lopez S.C."/>
            <person name="Andreopoulos B."/>
            <person name="Pangilinan J."/>
            <person name="Lipzen A."/>
            <person name="Riley R."/>
            <person name="Ahrendt S."/>
            <person name="Ng V."/>
            <person name="Barry K."/>
            <person name="Daum C."/>
            <person name="Grigoriev I.V."/>
            <person name="Hilden K.S."/>
            <person name="Makela M.R."/>
            <person name="de Vries R.P."/>
        </authorList>
    </citation>
    <scope>NUCLEOTIDE SEQUENCE [LARGE SCALE GENOMIC DNA]</scope>
    <source>
        <strain evidence="8 9">CBS 464.89</strain>
    </source>
</reference>